<dbReference type="CDD" id="cd00088">
    <property type="entry name" value="HPT"/>
    <property type="match status" value="1"/>
</dbReference>
<evidence type="ECO:0000256" key="10">
    <source>
        <dbReference type="ARBA" id="ARBA00064003"/>
    </source>
</evidence>
<evidence type="ECO:0000256" key="3">
    <source>
        <dbReference type="ARBA" id="ARBA00022553"/>
    </source>
</evidence>
<dbReference type="CDD" id="cd00082">
    <property type="entry name" value="HisKA"/>
    <property type="match status" value="1"/>
</dbReference>
<evidence type="ECO:0000256" key="15">
    <source>
        <dbReference type="SAM" id="Phobius"/>
    </source>
</evidence>
<evidence type="ECO:0000256" key="14">
    <source>
        <dbReference type="PROSITE-ProRule" id="PRU00169"/>
    </source>
</evidence>
<feature type="transmembrane region" description="Helical" evidence="15">
    <location>
        <begin position="72"/>
        <end position="92"/>
    </location>
</feature>
<dbReference type="Gene3D" id="3.30.450.20">
    <property type="entry name" value="PAS domain"/>
    <property type="match status" value="1"/>
</dbReference>
<dbReference type="InterPro" id="IPR003661">
    <property type="entry name" value="HisK_dim/P_dom"/>
</dbReference>
<keyword evidence="6" id="KW-0418">Kinase</keyword>
<dbReference type="CDD" id="cd17546">
    <property type="entry name" value="REC_hyHK_CKI1_RcsC-like"/>
    <property type="match status" value="1"/>
</dbReference>
<dbReference type="GO" id="GO:0005886">
    <property type="term" value="C:plasma membrane"/>
    <property type="evidence" value="ECO:0007669"/>
    <property type="project" value="UniProtKB-SubCell"/>
</dbReference>
<evidence type="ECO:0000256" key="11">
    <source>
        <dbReference type="ARBA" id="ARBA00068150"/>
    </source>
</evidence>
<evidence type="ECO:0000256" key="5">
    <source>
        <dbReference type="ARBA" id="ARBA00022741"/>
    </source>
</evidence>
<dbReference type="InterPro" id="IPR036641">
    <property type="entry name" value="HPT_dom_sf"/>
</dbReference>
<feature type="modified residue" description="Phosphohistidine" evidence="13">
    <location>
        <position position="1217"/>
    </location>
</feature>
<dbReference type="Pfam" id="PF13426">
    <property type="entry name" value="PAS_9"/>
    <property type="match status" value="1"/>
</dbReference>
<dbReference type="SMART" id="SM00387">
    <property type="entry name" value="HATPase_c"/>
    <property type="match status" value="1"/>
</dbReference>
<feature type="transmembrane region" description="Helical" evidence="15">
    <location>
        <begin position="24"/>
        <end position="42"/>
    </location>
</feature>
<dbReference type="InterPro" id="IPR008207">
    <property type="entry name" value="Sig_transdc_His_kin_Hpt_dom"/>
</dbReference>
<dbReference type="InterPro" id="IPR035965">
    <property type="entry name" value="PAS-like_dom_sf"/>
</dbReference>
<dbReference type="CDD" id="cd00130">
    <property type="entry name" value="PAS"/>
    <property type="match status" value="1"/>
</dbReference>
<gene>
    <name evidence="20" type="ORF">SAMN05216326_1546</name>
</gene>
<dbReference type="FunFam" id="3.30.565.10:FF:000010">
    <property type="entry name" value="Sensor histidine kinase RcsC"/>
    <property type="match status" value="1"/>
</dbReference>
<dbReference type="SMART" id="SM00388">
    <property type="entry name" value="HisKA"/>
    <property type="match status" value="1"/>
</dbReference>
<dbReference type="EMBL" id="FOIA01000054">
    <property type="protein sequence ID" value="SET65892.1"/>
    <property type="molecule type" value="Genomic_DNA"/>
</dbReference>
<dbReference type="InterPro" id="IPR036890">
    <property type="entry name" value="HATPase_C_sf"/>
</dbReference>
<dbReference type="PROSITE" id="PS50110">
    <property type="entry name" value="RESPONSE_REGULATORY"/>
    <property type="match status" value="1"/>
</dbReference>
<evidence type="ECO:0000259" key="18">
    <source>
        <dbReference type="PROSITE" id="PS50112"/>
    </source>
</evidence>
<protein>
    <recommendedName>
        <fullName evidence="11">Sensory/regulatory protein RpfC</fullName>
        <ecNumber evidence="2">2.7.13.3</ecNumber>
    </recommendedName>
    <alternativeName>
        <fullName evidence="12">Virulence sensor protein BvgS</fullName>
    </alternativeName>
</protein>
<dbReference type="InterPro" id="IPR000014">
    <property type="entry name" value="PAS"/>
</dbReference>
<comment type="subunit">
    <text evidence="10">At low DSF concentrations, interacts with RpfF.</text>
</comment>
<dbReference type="InterPro" id="IPR036097">
    <property type="entry name" value="HisK_dim/P_sf"/>
</dbReference>
<comment type="function">
    <text evidence="9">Member of the two-component regulatory system BvgS/BvgA. Phosphorylates BvgA via a four-step phosphorelay in response to environmental signals.</text>
</comment>
<dbReference type="Gene3D" id="1.20.120.160">
    <property type="entry name" value="HPT domain"/>
    <property type="match status" value="1"/>
</dbReference>
<feature type="domain" description="HPt" evidence="19">
    <location>
        <begin position="1178"/>
        <end position="1276"/>
    </location>
</feature>
<dbReference type="PROSITE" id="PS50109">
    <property type="entry name" value="HIS_KIN"/>
    <property type="match status" value="1"/>
</dbReference>
<feature type="modified residue" description="4-aspartylphosphate" evidence="14">
    <location>
        <position position="1071"/>
    </location>
</feature>
<keyword evidence="8" id="KW-0902">Two-component regulatory system</keyword>
<dbReference type="PROSITE" id="PS50894">
    <property type="entry name" value="HPT"/>
    <property type="match status" value="1"/>
</dbReference>
<proteinExistence type="predicted"/>
<feature type="domain" description="PAS" evidence="18">
    <location>
        <begin position="491"/>
        <end position="544"/>
    </location>
</feature>
<evidence type="ECO:0000256" key="6">
    <source>
        <dbReference type="ARBA" id="ARBA00022777"/>
    </source>
</evidence>
<dbReference type="SUPFAM" id="SSF55874">
    <property type="entry name" value="ATPase domain of HSP90 chaperone/DNA topoisomerase II/histidine kinase"/>
    <property type="match status" value="1"/>
</dbReference>
<keyword evidence="15" id="KW-0812">Transmembrane</keyword>
<dbReference type="AlphaFoldDB" id="A0A1I0G4X5"/>
<organism evidence="20 21">
    <name type="scientific">Nitrosomonas marina</name>
    <dbReference type="NCBI Taxonomy" id="917"/>
    <lineage>
        <taxon>Bacteria</taxon>
        <taxon>Pseudomonadati</taxon>
        <taxon>Pseudomonadota</taxon>
        <taxon>Betaproteobacteria</taxon>
        <taxon>Nitrosomonadales</taxon>
        <taxon>Nitrosomonadaceae</taxon>
        <taxon>Nitrosomonas</taxon>
    </lineage>
</organism>
<dbReference type="SMART" id="SM00073">
    <property type="entry name" value="HPT"/>
    <property type="match status" value="1"/>
</dbReference>
<comment type="catalytic activity">
    <reaction evidence="1">
        <text>ATP + protein L-histidine = ADP + protein N-phospho-L-histidine.</text>
        <dbReference type="EC" id="2.7.13.3"/>
    </reaction>
</comment>
<dbReference type="SUPFAM" id="SSF55785">
    <property type="entry name" value="PYP-like sensor domain (PAS domain)"/>
    <property type="match status" value="1"/>
</dbReference>
<dbReference type="Gene3D" id="3.30.565.10">
    <property type="entry name" value="Histidine kinase-like ATPase, C-terminal domain"/>
    <property type="match status" value="1"/>
</dbReference>
<dbReference type="SUPFAM" id="SSF52172">
    <property type="entry name" value="CheY-like"/>
    <property type="match status" value="1"/>
</dbReference>
<dbReference type="SUPFAM" id="SSF47226">
    <property type="entry name" value="Histidine-containing phosphotransfer domain, HPT domain"/>
    <property type="match status" value="1"/>
</dbReference>
<feature type="domain" description="Histidine kinase" evidence="16">
    <location>
        <begin position="632"/>
        <end position="857"/>
    </location>
</feature>
<evidence type="ECO:0000259" key="17">
    <source>
        <dbReference type="PROSITE" id="PS50110"/>
    </source>
</evidence>
<dbReference type="SMART" id="SM00448">
    <property type="entry name" value="REC"/>
    <property type="match status" value="1"/>
</dbReference>
<keyword evidence="5" id="KW-0547">Nucleotide-binding</keyword>
<evidence type="ECO:0000259" key="16">
    <source>
        <dbReference type="PROSITE" id="PS50109"/>
    </source>
</evidence>
<keyword evidence="4" id="KW-0808">Transferase</keyword>
<dbReference type="FunFam" id="1.10.287.130:FF:000002">
    <property type="entry name" value="Two-component osmosensing histidine kinase"/>
    <property type="match status" value="1"/>
</dbReference>
<dbReference type="SUPFAM" id="SSF47384">
    <property type="entry name" value="Homodimeric domain of signal transducing histidine kinase"/>
    <property type="match status" value="1"/>
</dbReference>
<dbReference type="Pfam" id="PF02518">
    <property type="entry name" value="HATPase_c"/>
    <property type="match status" value="1"/>
</dbReference>
<evidence type="ECO:0000313" key="20">
    <source>
        <dbReference type="EMBL" id="SET65892.1"/>
    </source>
</evidence>
<keyword evidence="15" id="KW-0472">Membrane</keyword>
<dbReference type="PANTHER" id="PTHR45339">
    <property type="entry name" value="HYBRID SIGNAL TRANSDUCTION HISTIDINE KINASE J"/>
    <property type="match status" value="1"/>
</dbReference>
<dbReference type="PANTHER" id="PTHR45339:SF5">
    <property type="entry name" value="HISTIDINE KINASE"/>
    <property type="match status" value="1"/>
</dbReference>
<accession>A0A1I0G4X5</accession>
<dbReference type="NCBIfam" id="TIGR00229">
    <property type="entry name" value="sensory_box"/>
    <property type="match status" value="1"/>
</dbReference>
<sequence length="1276" mass="143359">MLLVVLVYATCAYLTKLFNFLDYYNLFAGIPAGLAFAIFIIWGTRLWQFIWASTFTVDFIHNLSQFHDVESITIHIIAAFFTASASVLQALIGAHFARPYLRSSNQYLDIVKIWALLFKIGPIACLISTTIDTFVLYQFNGLYGNAIMLSWISNYALDILGIFALTPIVVFYSQSNVFFGNGWRRRISIIIYSLLGTASLLIAGLFLMNHDVDRNSHFTFKEKSNEIILYANNLIKASENRLRSIGALVKSNEKLNLSEFVSFNQNIETQKCHITFSWILNEGFNKESGVFSHQFIYPEDHMDNLYGKNIAEQVPRQALHDSMKTGRLALAKSINSDRHVWWLIHPVFADGPLDANQFNTNKLLGFAAAQINMLFFFEDLSSKADDLNVALRITAIASWNSSTTILEHKIPAQLAPDLTDQLKSIFANKGLQIEMWNLHDNGLIWQTGPIVLLFFGIILMMLITAYSLNTMGYSFYLERKISVRTRDIELQSAKTNALVNHLKDVVLTMDKNGIVLSANPAINTILGYTGKEVVGSSISFLIPEMLCSEHNCWLHTRDTKSIEFEKETKAQHKNGHFLPVQLFINEYVVKDERYFSGVLHDLSAHKKLVSDVEAARDKAEAASQAKSEFLAKMSHEIRTPMNGVIGMLEVLTQSSLQPDQIEVTTIAKESATALLDIINDILDFSKIEAGKLQLTNELFSIEKETEKVCALLDRIADQKNVELLFFVDPEIPGQLHGDALRIRQILYNLISNAIKFSSKLKRQGSVFVHIKLDSSNQDQLWLQCEVCDNGIGMSEEIQSQLFNAFQQGEASTTRRFGGTGLGLAISRQLAHMMGGGVNVRSKLNEGSTFYLRLPFQKRSPTKLNECESKFLADLSCVTIGSKDGFISYIGHYLSHAGAHVQHANCINDINLCDTTISGKPWVWLLDAKVDFSFGLLHTIISQYSQQNIRIVVIGRGRRRKPRCLGDNLFLIDANVLTRKNLLHTVALAADLIQDIESVNDNIICKPVTETTDLGNYLYLDSPILVAEDNEINQKVIQRQLCLLGVKADIAEDGREALRLWKINKYAMLLTDIHMPHIDGYQLTATIREEEAKANKNQIPIIALTANALKDEAEHCKNIGMDDYLSKPVQLSVLKEKIKKWQNPSKIKMEKSLKNSEVASNPEAASIDVNVLRELVGDDQAVIYEMLSEFLTSAAKIEREIQLACEASDCEQATRAAHKLKSSARSVGALRLGDICQQIEQAGKNGKTKLLKDLYTKFKLEMVYVNNNLISLNETVQ</sequence>
<dbReference type="Pfam" id="PF00512">
    <property type="entry name" value="HisKA"/>
    <property type="match status" value="1"/>
</dbReference>
<dbReference type="Proteomes" id="UP000199345">
    <property type="component" value="Unassembled WGS sequence"/>
</dbReference>
<dbReference type="InterPro" id="IPR001789">
    <property type="entry name" value="Sig_transdc_resp-reg_receiver"/>
</dbReference>
<keyword evidence="15" id="KW-1133">Transmembrane helix</keyword>
<dbReference type="EC" id="2.7.13.3" evidence="2"/>
<dbReference type="InterPro" id="IPR011006">
    <property type="entry name" value="CheY-like_superfamily"/>
</dbReference>
<evidence type="ECO:0000256" key="2">
    <source>
        <dbReference type="ARBA" id="ARBA00012438"/>
    </source>
</evidence>
<evidence type="ECO:0000256" key="13">
    <source>
        <dbReference type="PROSITE-ProRule" id="PRU00110"/>
    </source>
</evidence>
<evidence type="ECO:0000256" key="12">
    <source>
        <dbReference type="ARBA" id="ARBA00070152"/>
    </source>
</evidence>
<feature type="transmembrane region" description="Helical" evidence="15">
    <location>
        <begin position="155"/>
        <end position="175"/>
    </location>
</feature>
<dbReference type="Pfam" id="PF00072">
    <property type="entry name" value="Response_reg"/>
    <property type="match status" value="1"/>
</dbReference>
<dbReference type="InterPro" id="IPR005467">
    <property type="entry name" value="His_kinase_dom"/>
</dbReference>
<keyword evidence="3 14" id="KW-0597">Phosphoprotein</keyword>
<evidence type="ECO:0000256" key="8">
    <source>
        <dbReference type="ARBA" id="ARBA00023012"/>
    </source>
</evidence>
<dbReference type="CDD" id="cd16922">
    <property type="entry name" value="HATPase_EvgS-ArcB-TorS-like"/>
    <property type="match status" value="1"/>
</dbReference>
<dbReference type="PRINTS" id="PR00344">
    <property type="entry name" value="BCTRLSENSOR"/>
</dbReference>
<dbReference type="InterPro" id="IPR003594">
    <property type="entry name" value="HATPase_dom"/>
</dbReference>
<dbReference type="InterPro" id="IPR004358">
    <property type="entry name" value="Sig_transdc_His_kin-like_C"/>
</dbReference>
<dbReference type="Gene3D" id="3.40.50.2300">
    <property type="match status" value="1"/>
</dbReference>
<evidence type="ECO:0000256" key="7">
    <source>
        <dbReference type="ARBA" id="ARBA00022840"/>
    </source>
</evidence>
<evidence type="ECO:0000313" key="21">
    <source>
        <dbReference type="Proteomes" id="UP000199345"/>
    </source>
</evidence>
<evidence type="ECO:0000256" key="4">
    <source>
        <dbReference type="ARBA" id="ARBA00022679"/>
    </source>
</evidence>
<keyword evidence="7" id="KW-0067">ATP-binding</keyword>
<dbReference type="PROSITE" id="PS50112">
    <property type="entry name" value="PAS"/>
    <property type="match status" value="1"/>
</dbReference>
<evidence type="ECO:0000259" key="19">
    <source>
        <dbReference type="PROSITE" id="PS50894"/>
    </source>
</evidence>
<keyword evidence="21" id="KW-1185">Reference proteome</keyword>
<dbReference type="Pfam" id="PF01627">
    <property type="entry name" value="Hpt"/>
    <property type="match status" value="1"/>
</dbReference>
<dbReference type="Gene3D" id="1.10.287.130">
    <property type="match status" value="1"/>
</dbReference>
<evidence type="ECO:0000256" key="9">
    <source>
        <dbReference type="ARBA" id="ARBA00058004"/>
    </source>
</evidence>
<dbReference type="GO" id="GO:0005524">
    <property type="term" value="F:ATP binding"/>
    <property type="evidence" value="ECO:0007669"/>
    <property type="project" value="UniProtKB-KW"/>
</dbReference>
<name>A0A1I0G4X5_9PROT</name>
<feature type="transmembrane region" description="Helical" evidence="15">
    <location>
        <begin position="113"/>
        <end position="135"/>
    </location>
</feature>
<dbReference type="GO" id="GO:0000155">
    <property type="term" value="F:phosphorelay sensor kinase activity"/>
    <property type="evidence" value="ECO:0007669"/>
    <property type="project" value="InterPro"/>
</dbReference>
<feature type="transmembrane region" description="Helical" evidence="15">
    <location>
        <begin position="187"/>
        <end position="208"/>
    </location>
</feature>
<feature type="domain" description="Response regulatory" evidence="17">
    <location>
        <begin position="1022"/>
        <end position="1141"/>
    </location>
</feature>
<reference evidence="21" key="1">
    <citation type="submission" date="2016-10" db="EMBL/GenBank/DDBJ databases">
        <authorList>
            <person name="Varghese N."/>
            <person name="Submissions S."/>
        </authorList>
    </citation>
    <scope>NUCLEOTIDE SEQUENCE [LARGE SCALE GENOMIC DNA]</scope>
    <source>
        <strain evidence="21">Nm71</strain>
    </source>
</reference>
<evidence type="ECO:0000256" key="1">
    <source>
        <dbReference type="ARBA" id="ARBA00000085"/>
    </source>
</evidence>